<keyword evidence="3 7" id="KW-0479">Metal-binding</keyword>
<evidence type="ECO:0000256" key="5">
    <source>
        <dbReference type="ARBA" id="ARBA00023004"/>
    </source>
</evidence>
<evidence type="ECO:0000256" key="4">
    <source>
        <dbReference type="ARBA" id="ARBA00023002"/>
    </source>
</evidence>
<dbReference type="InterPro" id="IPR001128">
    <property type="entry name" value="Cyt_P450"/>
</dbReference>
<dbReference type="FunFam" id="1.10.630.10:FF:000018">
    <property type="entry name" value="Cytochrome P450 monooxygenase"/>
    <property type="match status" value="1"/>
</dbReference>
<evidence type="ECO:0000313" key="9">
    <source>
        <dbReference type="EMBL" id="TDE54638.1"/>
    </source>
</evidence>
<dbReference type="InterPro" id="IPR036396">
    <property type="entry name" value="Cyt_P450_sf"/>
</dbReference>
<dbReference type="GO" id="GO:0005506">
    <property type="term" value="F:iron ion binding"/>
    <property type="evidence" value="ECO:0007669"/>
    <property type="project" value="InterPro"/>
</dbReference>
<dbReference type="EMBL" id="SMLD01000031">
    <property type="protein sequence ID" value="TDE54638.1"/>
    <property type="molecule type" value="Genomic_DNA"/>
</dbReference>
<dbReference type="PANTHER" id="PTHR46696:SF1">
    <property type="entry name" value="CYTOCHROME P450 YJIB-RELATED"/>
    <property type="match status" value="1"/>
</dbReference>
<evidence type="ECO:0000256" key="7">
    <source>
        <dbReference type="RuleBase" id="RU000461"/>
    </source>
</evidence>
<comment type="similarity">
    <text evidence="1 7">Belongs to the cytochrome P450 family.</text>
</comment>
<keyword evidence="4 7" id="KW-0560">Oxidoreductase</keyword>
<feature type="compositionally biased region" description="Polar residues" evidence="8">
    <location>
        <begin position="1"/>
        <end position="12"/>
    </location>
</feature>
<accession>A0A4R5FNR5</accession>
<dbReference type="InterPro" id="IPR017972">
    <property type="entry name" value="Cyt_P450_CS"/>
</dbReference>
<evidence type="ECO:0000256" key="2">
    <source>
        <dbReference type="ARBA" id="ARBA00022617"/>
    </source>
</evidence>
<reference evidence="9 10" key="1">
    <citation type="submission" date="2019-03" db="EMBL/GenBank/DDBJ databases">
        <title>Draft genome sequences of novel Actinobacteria.</title>
        <authorList>
            <person name="Sahin N."/>
            <person name="Ay H."/>
            <person name="Saygin H."/>
        </authorList>
    </citation>
    <scope>NUCLEOTIDE SEQUENCE [LARGE SCALE GENOMIC DNA]</scope>
    <source>
        <strain evidence="9 10">6K102</strain>
    </source>
</reference>
<evidence type="ECO:0000256" key="1">
    <source>
        <dbReference type="ARBA" id="ARBA00010617"/>
    </source>
</evidence>
<name>A0A4R5FNR5_9ACTN</name>
<comment type="caution">
    <text evidence="9">The sequence shown here is derived from an EMBL/GenBank/DDBJ whole genome shotgun (WGS) entry which is preliminary data.</text>
</comment>
<dbReference type="Proteomes" id="UP000295136">
    <property type="component" value="Unassembled WGS sequence"/>
</dbReference>
<sequence>MRPEGTATTLPTARTDPFDPPDGLGGLRPLTRLEYPDGHLGWLAVGYTAVRAVLSDPRFSTRPELKHEPVTSGLGQLGAGLAQPGMFVHMDPPRHTRYRRLLTGQFTLARMRRLQPRIEKLTEEQLDVLARHGSPADLVIGFAVPIPSLVICELLGVPYADRERFQRDSAIMMRGTSASEDVISAYTSMYAFLGELLTAKRAAPTGDLISDLLATEELTDEELINLCLLLLVAGHETTTDMIALGAYCLLTKPDQLSHLHADPEAAVEELLRYLSIPHIGPIRVALEDIELEGQIIKAGESVTVSLPAANRDPNKFQHPNRLDLTRHAPGQLAFGHGIHQCLGQQLARIELRLAYSALFSRFPKLRLAVPPEEVPLRTDMLVYGVHRLPVAW</sequence>
<dbReference type="PRINTS" id="PR00385">
    <property type="entry name" value="P450"/>
</dbReference>
<evidence type="ECO:0000256" key="8">
    <source>
        <dbReference type="SAM" id="MobiDB-lite"/>
    </source>
</evidence>
<dbReference type="Gene3D" id="1.10.630.10">
    <property type="entry name" value="Cytochrome P450"/>
    <property type="match status" value="1"/>
</dbReference>
<evidence type="ECO:0000256" key="6">
    <source>
        <dbReference type="ARBA" id="ARBA00023033"/>
    </source>
</evidence>
<keyword evidence="6 7" id="KW-0503">Monooxygenase</keyword>
<dbReference type="SUPFAM" id="SSF48264">
    <property type="entry name" value="Cytochrome P450"/>
    <property type="match status" value="1"/>
</dbReference>
<dbReference type="Pfam" id="PF00067">
    <property type="entry name" value="p450"/>
    <property type="match status" value="1"/>
</dbReference>
<evidence type="ECO:0000256" key="3">
    <source>
        <dbReference type="ARBA" id="ARBA00022723"/>
    </source>
</evidence>
<dbReference type="GO" id="GO:0020037">
    <property type="term" value="F:heme binding"/>
    <property type="evidence" value="ECO:0007669"/>
    <property type="project" value="InterPro"/>
</dbReference>
<dbReference type="PANTHER" id="PTHR46696">
    <property type="entry name" value="P450, PUTATIVE (EUROFUNG)-RELATED"/>
    <property type="match status" value="1"/>
</dbReference>
<gene>
    <name evidence="9" type="ORF">E1295_14675</name>
</gene>
<dbReference type="GO" id="GO:0004497">
    <property type="term" value="F:monooxygenase activity"/>
    <property type="evidence" value="ECO:0007669"/>
    <property type="project" value="UniProtKB-KW"/>
</dbReference>
<keyword evidence="10" id="KW-1185">Reference proteome</keyword>
<dbReference type="PRINTS" id="PR00359">
    <property type="entry name" value="BP450"/>
</dbReference>
<organism evidence="9 10">
    <name type="scientific">Nonomuraea mesophila</name>
    <dbReference type="NCBI Taxonomy" id="2530382"/>
    <lineage>
        <taxon>Bacteria</taxon>
        <taxon>Bacillati</taxon>
        <taxon>Actinomycetota</taxon>
        <taxon>Actinomycetes</taxon>
        <taxon>Streptosporangiales</taxon>
        <taxon>Streptosporangiaceae</taxon>
        <taxon>Nonomuraea</taxon>
    </lineage>
</organism>
<dbReference type="RefSeq" id="WP_132630821.1">
    <property type="nucleotide sequence ID" value="NZ_SMLD01000031.1"/>
</dbReference>
<protein>
    <submittedName>
        <fullName evidence="9">Cytochrome P450</fullName>
    </submittedName>
</protein>
<keyword evidence="2 7" id="KW-0349">Heme</keyword>
<evidence type="ECO:0000313" key="10">
    <source>
        <dbReference type="Proteomes" id="UP000295136"/>
    </source>
</evidence>
<proteinExistence type="inferred from homology"/>
<dbReference type="CDD" id="cd11030">
    <property type="entry name" value="CYP105-like"/>
    <property type="match status" value="1"/>
</dbReference>
<feature type="region of interest" description="Disordered" evidence="8">
    <location>
        <begin position="1"/>
        <end position="25"/>
    </location>
</feature>
<keyword evidence="5 7" id="KW-0408">Iron</keyword>
<dbReference type="PROSITE" id="PS00086">
    <property type="entry name" value="CYTOCHROME_P450"/>
    <property type="match status" value="1"/>
</dbReference>
<dbReference type="GO" id="GO:0016705">
    <property type="term" value="F:oxidoreductase activity, acting on paired donors, with incorporation or reduction of molecular oxygen"/>
    <property type="evidence" value="ECO:0007669"/>
    <property type="project" value="InterPro"/>
</dbReference>
<dbReference type="InterPro" id="IPR002397">
    <property type="entry name" value="Cyt_P450_B"/>
</dbReference>
<dbReference type="AlphaFoldDB" id="A0A4R5FNR5"/>